<dbReference type="AlphaFoldDB" id="A0A4Y2EWM9"/>
<dbReference type="FunFam" id="3.30.70.270:FF:000003">
    <property type="entry name" value="Transposon Ty3-G Gag-Pol polyprotein"/>
    <property type="match status" value="1"/>
</dbReference>
<sequence length="176" mass="20195">MTFGLKNASQSFQRFIYHFLLGLDCFYAYLDDILIASKNEDQHKLDVEKVFQRLKNYGLKINIGKCIFGQETLQFLGFQISSSSVSPLPNKDKVLIEYPLPKTVNELRRFLAMLNFYYRSLKHAAGVQACLNDLVKGKAKKEKTVIAWSVEAKTDFQAFKDLLAQYTIVTYPKCDA</sequence>
<dbReference type="InterPro" id="IPR043502">
    <property type="entry name" value="DNA/RNA_pol_sf"/>
</dbReference>
<dbReference type="Proteomes" id="UP000499080">
    <property type="component" value="Unassembled WGS sequence"/>
</dbReference>
<dbReference type="SUPFAM" id="SSF56672">
    <property type="entry name" value="DNA/RNA polymerases"/>
    <property type="match status" value="1"/>
</dbReference>
<dbReference type="PANTHER" id="PTHR37984:SF5">
    <property type="entry name" value="PROTEIN NYNRIN-LIKE"/>
    <property type="match status" value="1"/>
</dbReference>
<dbReference type="InterPro" id="IPR043128">
    <property type="entry name" value="Rev_trsase/Diguanyl_cyclase"/>
</dbReference>
<proteinExistence type="predicted"/>
<dbReference type="PROSITE" id="PS50878">
    <property type="entry name" value="RT_POL"/>
    <property type="match status" value="1"/>
</dbReference>
<reference evidence="2 3" key="1">
    <citation type="journal article" date="2019" name="Sci. Rep.">
        <title>Orb-weaving spider Araneus ventricosus genome elucidates the spidroin gene catalogue.</title>
        <authorList>
            <person name="Kono N."/>
            <person name="Nakamura H."/>
            <person name="Ohtoshi R."/>
            <person name="Moran D.A.P."/>
            <person name="Shinohara A."/>
            <person name="Yoshida Y."/>
            <person name="Fujiwara M."/>
            <person name="Mori M."/>
            <person name="Tomita M."/>
            <person name="Arakawa K."/>
        </authorList>
    </citation>
    <scope>NUCLEOTIDE SEQUENCE [LARGE SCALE GENOMIC DNA]</scope>
</reference>
<dbReference type="EMBL" id="BGPR01000738">
    <property type="protein sequence ID" value="GBM33640.1"/>
    <property type="molecule type" value="Genomic_DNA"/>
</dbReference>
<evidence type="ECO:0000313" key="2">
    <source>
        <dbReference type="EMBL" id="GBM33640.1"/>
    </source>
</evidence>
<protein>
    <submittedName>
        <fullName evidence="2">Transposon Ty3-I Gag-Pol polyprotein</fullName>
    </submittedName>
</protein>
<dbReference type="InterPro" id="IPR000477">
    <property type="entry name" value="RT_dom"/>
</dbReference>
<dbReference type="OrthoDB" id="6426130at2759"/>
<comment type="caution">
    <text evidence="2">The sequence shown here is derived from an EMBL/GenBank/DDBJ whole genome shotgun (WGS) entry which is preliminary data.</text>
</comment>
<keyword evidence="3" id="KW-1185">Reference proteome</keyword>
<dbReference type="PANTHER" id="PTHR37984">
    <property type="entry name" value="PROTEIN CBG26694"/>
    <property type="match status" value="1"/>
</dbReference>
<dbReference type="GO" id="GO:0071897">
    <property type="term" value="P:DNA biosynthetic process"/>
    <property type="evidence" value="ECO:0007669"/>
    <property type="project" value="UniProtKB-ARBA"/>
</dbReference>
<evidence type="ECO:0000259" key="1">
    <source>
        <dbReference type="PROSITE" id="PS50878"/>
    </source>
</evidence>
<name>A0A4Y2EWM9_ARAVE</name>
<dbReference type="InterPro" id="IPR050951">
    <property type="entry name" value="Retrovirus_Pol_polyprotein"/>
</dbReference>
<organism evidence="2 3">
    <name type="scientific">Araneus ventricosus</name>
    <name type="common">Orbweaver spider</name>
    <name type="synonym">Epeira ventricosa</name>
    <dbReference type="NCBI Taxonomy" id="182803"/>
    <lineage>
        <taxon>Eukaryota</taxon>
        <taxon>Metazoa</taxon>
        <taxon>Ecdysozoa</taxon>
        <taxon>Arthropoda</taxon>
        <taxon>Chelicerata</taxon>
        <taxon>Arachnida</taxon>
        <taxon>Araneae</taxon>
        <taxon>Araneomorphae</taxon>
        <taxon>Entelegynae</taxon>
        <taxon>Araneoidea</taxon>
        <taxon>Araneidae</taxon>
        <taxon>Araneus</taxon>
    </lineage>
</organism>
<dbReference type="Gene3D" id="3.30.70.270">
    <property type="match status" value="2"/>
</dbReference>
<gene>
    <name evidence="2" type="primary">TY3B-I_1463</name>
    <name evidence="2" type="ORF">AVEN_203683_1</name>
</gene>
<evidence type="ECO:0000313" key="3">
    <source>
        <dbReference type="Proteomes" id="UP000499080"/>
    </source>
</evidence>
<dbReference type="CDD" id="cd01647">
    <property type="entry name" value="RT_LTR"/>
    <property type="match status" value="1"/>
</dbReference>
<dbReference type="Pfam" id="PF00078">
    <property type="entry name" value="RVT_1"/>
    <property type="match status" value="1"/>
</dbReference>
<accession>A0A4Y2EWM9</accession>
<feature type="domain" description="Reverse transcriptase" evidence="1">
    <location>
        <begin position="1"/>
        <end position="80"/>
    </location>
</feature>